<dbReference type="Pfam" id="PF06912">
    <property type="entry name" value="DUF1275"/>
    <property type="match status" value="1"/>
</dbReference>
<keyword evidence="2" id="KW-0812">Transmembrane</keyword>
<dbReference type="OrthoDB" id="5288586at2759"/>
<feature type="transmembrane region" description="Helical" evidence="2">
    <location>
        <begin position="187"/>
        <end position="205"/>
    </location>
</feature>
<feature type="transmembrane region" description="Helical" evidence="2">
    <location>
        <begin position="269"/>
        <end position="289"/>
    </location>
</feature>
<name>A0A4Y7Q3T1_9AGAM</name>
<evidence type="ECO:0000256" key="2">
    <source>
        <dbReference type="SAM" id="Phobius"/>
    </source>
</evidence>
<dbReference type="InterPro" id="IPR010699">
    <property type="entry name" value="DUF1275"/>
</dbReference>
<keyword evidence="4" id="KW-1185">Reference proteome</keyword>
<evidence type="ECO:0008006" key="5">
    <source>
        <dbReference type="Google" id="ProtNLM"/>
    </source>
</evidence>
<organism evidence="3 4">
    <name type="scientific">Rickenella mellea</name>
    <dbReference type="NCBI Taxonomy" id="50990"/>
    <lineage>
        <taxon>Eukaryota</taxon>
        <taxon>Fungi</taxon>
        <taxon>Dikarya</taxon>
        <taxon>Basidiomycota</taxon>
        <taxon>Agaricomycotina</taxon>
        <taxon>Agaricomycetes</taxon>
        <taxon>Hymenochaetales</taxon>
        <taxon>Rickenellaceae</taxon>
        <taxon>Rickenella</taxon>
    </lineage>
</organism>
<feature type="transmembrane region" description="Helical" evidence="2">
    <location>
        <begin position="61"/>
        <end position="87"/>
    </location>
</feature>
<keyword evidence="2" id="KW-0472">Membrane</keyword>
<dbReference type="PANTHER" id="PTHR37488">
    <property type="entry name" value="DUF1275 DOMAIN-CONTAINING PROTEIN"/>
    <property type="match status" value="1"/>
</dbReference>
<reference evidence="3 4" key="1">
    <citation type="submission" date="2018-06" db="EMBL/GenBank/DDBJ databases">
        <title>A transcriptomic atlas of mushroom development highlights an independent origin of complex multicellularity.</title>
        <authorList>
            <consortium name="DOE Joint Genome Institute"/>
            <person name="Krizsan K."/>
            <person name="Almasi E."/>
            <person name="Merenyi Z."/>
            <person name="Sahu N."/>
            <person name="Viragh M."/>
            <person name="Koszo T."/>
            <person name="Mondo S."/>
            <person name="Kiss B."/>
            <person name="Balint B."/>
            <person name="Kues U."/>
            <person name="Barry K."/>
            <person name="Hegedus J.C."/>
            <person name="Henrissat B."/>
            <person name="Johnson J."/>
            <person name="Lipzen A."/>
            <person name="Ohm R."/>
            <person name="Nagy I."/>
            <person name="Pangilinan J."/>
            <person name="Yan J."/>
            <person name="Xiong Y."/>
            <person name="Grigoriev I.V."/>
            <person name="Hibbett D.S."/>
            <person name="Nagy L.G."/>
        </authorList>
    </citation>
    <scope>NUCLEOTIDE SEQUENCE [LARGE SCALE GENOMIC DNA]</scope>
    <source>
        <strain evidence="3 4">SZMC22713</strain>
    </source>
</reference>
<evidence type="ECO:0000256" key="1">
    <source>
        <dbReference type="SAM" id="MobiDB-lite"/>
    </source>
</evidence>
<feature type="transmembrane region" description="Helical" evidence="2">
    <location>
        <begin position="146"/>
        <end position="167"/>
    </location>
</feature>
<dbReference type="VEuPathDB" id="FungiDB:BD410DRAFT_789682"/>
<dbReference type="SUPFAM" id="SSF103473">
    <property type="entry name" value="MFS general substrate transporter"/>
    <property type="match status" value="1"/>
</dbReference>
<dbReference type="EMBL" id="ML170180">
    <property type="protein sequence ID" value="TDL21559.1"/>
    <property type="molecule type" value="Genomic_DNA"/>
</dbReference>
<accession>A0A4Y7Q3T1</accession>
<keyword evidence="2" id="KW-1133">Transmembrane helix</keyword>
<evidence type="ECO:0000313" key="3">
    <source>
        <dbReference type="EMBL" id="TDL21559.1"/>
    </source>
</evidence>
<feature type="region of interest" description="Disordered" evidence="1">
    <location>
        <begin position="1"/>
        <end position="35"/>
    </location>
</feature>
<feature type="transmembrane region" description="Helical" evidence="2">
    <location>
        <begin position="244"/>
        <end position="263"/>
    </location>
</feature>
<dbReference type="STRING" id="50990.A0A4Y7Q3T1"/>
<protein>
    <recommendedName>
        <fullName evidence="5">DUF1275 domain protein</fullName>
    </recommendedName>
</protein>
<gene>
    <name evidence="3" type="ORF">BD410DRAFT_789682</name>
</gene>
<dbReference type="PANTHER" id="PTHR37488:SF2">
    <property type="entry name" value="DUF1275 DOMAIN-CONTAINING PROTEIN"/>
    <property type="match status" value="1"/>
</dbReference>
<feature type="compositionally biased region" description="Pro residues" evidence="1">
    <location>
        <begin position="17"/>
        <end position="32"/>
    </location>
</feature>
<dbReference type="AlphaFoldDB" id="A0A4Y7Q3T1"/>
<dbReference type="Proteomes" id="UP000294933">
    <property type="component" value="Unassembled WGS sequence"/>
</dbReference>
<feature type="compositionally biased region" description="Basic and acidic residues" evidence="1">
    <location>
        <begin position="1"/>
        <end position="11"/>
    </location>
</feature>
<dbReference type="InterPro" id="IPR036259">
    <property type="entry name" value="MFS_trans_sf"/>
</dbReference>
<sequence length="293" mass="31551">MSSDVAKRPLSDNESPEPGPDPASQFLPPPVTEQPCIEPRSSWSRLKGYLMKDVDPEQSTLPLACYCFMTGYIDVITFSAIFVWSGFQTGNTIQLALAVARICWGPPSRETSFRIPDKQALMSLCSFLGGAFLGRAGDRIGAKTRLWLCAGTVIQAIFTAAAAISVWKSGQKSISVGRGDLTWTNAAGFLAMGFASASLGLQGIMGKRLNTQLATTVVLTSVWCELMVEPDLFHIYRPVRSRDLKLLAILALFLGGFLGRGILEQIGAAGAFGVAAGLRMIIAINWVFIPAKN</sequence>
<proteinExistence type="predicted"/>
<evidence type="ECO:0000313" key="4">
    <source>
        <dbReference type="Proteomes" id="UP000294933"/>
    </source>
</evidence>